<name>A0A318S8D7_9DEIO</name>
<gene>
    <name evidence="1" type="ORF">DES52_10671</name>
</gene>
<keyword evidence="2" id="KW-1185">Reference proteome</keyword>
<reference evidence="1 2" key="1">
    <citation type="submission" date="2018-06" db="EMBL/GenBank/DDBJ databases">
        <title>Genomic Encyclopedia of Type Strains, Phase IV (KMG-IV): sequencing the most valuable type-strain genomes for metagenomic binning, comparative biology and taxonomic classification.</title>
        <authorList>
            <person name="Goeker M."/>
        </authorList>
    </citation>
    <scope>NUCLEOTIDE SEQUENCE [LARGE SCALE GENOMIC DNA]</scope>
    <source>
        <strain evidence="1 2">DSM 18048</strain>
    </source>
</reference>
<dbReference type="EMBL" id="QJSX01000006">
    <property type="protein sequence ID" value="PYE54106.1"/>
    <property type="molecule type" value="Genomic_DNA"/>
</dbReference>
<evidence type="ECO:0000313" key="2">
    <source>
        <dbReference type="Proteomes" id="UP000248326"/>
    </source>
</evidence>
<proteinExistence type="predicted"/>
<organism evidence="1 2">
    <name type="scientific">Deinococcus yavapaiensis KR-236</name>
    <dbReference type="NCBI Taxonomy" id="694435"/>
    <lineage>
        <taxon>Bacteria</taxon>
        <taxon>Thermotogati</taxon>
        <taxon>Deinococcota</taxon>
        <taxon>Deinococci</taxon>
        <taxon>Deinococcales</taxon>
        <taxon>Deinococcaceae</taxon>
        <taxon>Deinococcus</taxon>
    </lineage>
</organism>
<dbReference type="RefSeq" id="WP_110886501.1">
    <property type="nucleotide sequence ID" value="NZ_QJSX01000006.1"/>
</dbReference>
<dbReference type="Proteomes" id="UP000248326">
    <property type="component" value="Unassembled WGS sequence"/>
</dbReference>
<protein>
    <submittedName>
        <fullName evidence="1">Uncharacterized protein</fullName>
    </submittedName>
</protein>
<sequence>MEMPTLLQVEKDGTTVVLHVRARDGARLLVRCGPKENFQPSRWQWTREGERGVVSFTERDGREYRFAVKSERLLAECQSLVRRPVA</sequence>
<evidence type="ECO:0000313" key="1">
    <source>
        <dbReference type="EMBL" id="PYE54106.1"/>
    </source>
</evidence>
<dbReference type="OrthoDB" id="9908233at2"/>
<comment type="caution">
    <text evidence="1">The sequence shown here is derived from an EMBL/GenBank/DDBJ whole genome shotgun (WGS) entry which is preliminary data.</text>
</comment>
<accession>A0A318S8D7</accession>
<dbReference type="AlphaFoldDB" id="A0A318S8D7"/>